<evidence type="ECO:0000256" key="2">
    <source>
        <dbReference type="ARBA" id="ARBA00006150"/>
    </source>
</evidence>
<keyword evidence="16" id="KW-1185">Reference proteome</keyword>
<dbReference type="GO" id="GO:0005774">
    <property type="term" value="C:vacuolar membrane"/>
    <property type="evidence" value="ECO:0007669"/>
    <property type="project" value="UniProtKB-SubCell"/>
</dbReference>
<dbReference type="GO" id="GO:0005886">
    <property type="term" value="C:plasma membrane"/>
    <property type="evidence" value="ECO:0007669"/>
    <property type="project" value="TreeGrafter"/>
</dbReference>
<reference evidence="15" key="1">
    <citation type="submission" date="2020-12" db="EMBL/GenBank/DDBJ databases">
        <title>Metabolic potential, ecology and presence of endohyphal bacteria is reflected in genomic diversity of Mucoromycotina.</title>
        <authorList>
            <person name="Muszewska A."/>
            <person name="Okrasinska A."/>
            <person name="Steczkiewicz K."/>
            <person name="Drgas O."/>
            <person name="Orlowska M."/>
            <person name="Perlinska-Lenart U."/>
            <person name="Aleksandrzak-Piekarczyk T."/>
            <person name="Szatraj K."/>
            <person name="Zielenkiewicz U."/>
            <person name="Pilsyk S."/>
            <person name="Malc E."/>
            <person name="Mieczkowski P."/>
            <person name="Kruszewska J.S."/>
            <person name="Biernat P."/>
            <person name="Pawlowska J."/>
        </authorList>
    </citation>
    <scope>NUCLEOTIDE SEQUENCE</scope>
    <source>
        <strain evidence="15">CBS 226.32</strain>
    </source>
</reference>
<evidence type="ECO:0000313" key="15">
    <source>
        <dbReference type="EMBL" id="KAG2191178.1"/>
    </source>
</evidence>
<dbReference type="Pfam" id="PF00930">
    <property type="entry name" value="DPPIV_N"/>
    <property type="match status" value="1"/>
</dbReference>
<evidence type="ECO:0008006" key="17">
    <source>
        <dbReference type="Google" id="ProtNLM"/>
    </source>
</evidence>
<evidence type="ECO:0000259" key="13">
    <source>
        <dbReference type="Pfam" id="PF00326"/>
    </source>
</evidence>
<comment type="caution">
    <text evidence="15">The sequence shown here is derived from an EMBL/GenBank/DDBJ whole genome shotgun (WGS) entry which is preliminary data.</text>
</comment>
<organism evidence="15 16">
    <name type="scientific">Mucor plumbeus</name>
    <dbReference type="NCBI Taxonomy" id="97098"/>
    <lineage>
        <taxon>Eukaryota</taxon>
        <taxon>Fungi</taxon>
        <taxon>Fungi incertae sedis</taxon>
        <taxon>Mucoromycota</taxon>
        <taxon>Mucoromycotina</taxon>
        <taxon>Mucoromycetes</taxon>
        <taxon>Mucorales</taxon>
        <taxon>Mucorineae</taxon>
        <taxon>Mucoraceae</taxon>
        <taxon>Mucor</taxon>
    </lineage>
</organism>
<dbReference type="Gene3D" id="3.40.50.1820">
    <property type="entry name" value="alpha/beta hydrolase"/>
    <property type="match status" value="1"/>
</dbReference>
<dbReference type="SUPFAM" id="SSF82171">
    <property type="entry name" value="DPP6 N-terminal domain-like"/>
    <property type="match status" value="1"/>
</dbReference>
<dbReference type="InterPro" id="IPR002471">
    <property type="entry name" value="Pept_S9_AS"/>
</dbReference>
<evidence type="ECO:0000256" key="5">
    <source>
        <dbReference type="ARBA" id="ARBA00022692"/>
    </source>
</evidence>
<keyword evidence="10 12" id="KW-0472">Membrane</keyword>
<keyword evidence="6" id="KW-0378">Hydrolase</keyword>
<keyword evidence="11" id="KW-0325">Glycoprotein</keyword>
<dbReference type="GO" id="GO:0008239">
    <property type="term" value="F:dipeptidyl-peptidase activity"/>
    <property type="evidence" value="ECO:0007669"/>
    <property type="project" value="TreeGrafter"/>
</dbReference>
<proteinExistence type="inferred from homology"/>
<keyword evidence="3" id="KW-0031">Aminopeptidase</keyword>
<dbReference type="Pfam" id="PF00326">
    <property type="entry name" value="Peptidase_S9"/>
    <property type="match status" value="1"/>
</dbReference>
<evidence type="ECO:0000256" key="12">
    <source>
        <dbReference type="SAM" id="Phobius"/>
    </source>
</evidence>
<keyword evidence="8" id="KW-0735">Signal-anchor</keyword>
<accession>A0A8H7QEU0</accession>
<dbReference type="SUPFAM" id="SSF53474">
    <property type="entry name" value="alpha/beta-Hydrolases"/>
    <property type="match status" value="1"/>
</dbReference>
<keyword evidence="5 12" id="KW-0812">Transmembrane</keyword>
<dbReference type="Proteomes" id="UP000650833">
    <property type="component" value="Unassembled WGS sequence"/>
</dbReference>
<dbReference type="AlphaFoldDB" id="A0A8H7QEU0"/>
<dbReference type="FunFam" id="3.40.50.1820:FF:000003">
    <property type="entry name" value="Dipeptidyl peptidase 4"/>
    <property type="match status" value="1"/>
</dbReference>
<dbReference type="InterPro" id="IPR029058">
    <property type="entry name" value="AB_hydrolase_fold"/>
</dbReference>
<dbReference type="Gene3D" id="2.140.10.30">
    <property type="entry name" value="Dipeptidylpeptidase IV, N-terminal domain"/>
    <property type="match status" value="1"/>
</dbReference>
<dbReference type="EMBL" id="JAEPRC010000854">
    <property type="protein sequence ID" value="KAG2191178.1"/>
    <property type="molecule type" value="Genomic_DNA"/>
</dbReference>
<evidence type="ECO:0000256" key="8">
    <source>
        <dbReference type="ARBA" id="ARBA00022968"/>
    </source>
</evidence>
<protein>
    <recommendedName>
        <fullName evidence="17">Dipeptidyl aminopeptidase</fullName>
    </recommendedName>
</protein>
<dbReference type="InterPro" id="IPR001375">
    <property type="entry name" value="Peptidase_S9_cat"/>
</dbReference>
<feature type="domain" description="Dipeptidylpeptidase IV N-terminal" evidence="14">
    <location>
        <begin position="185"/>
        <end position="575"/>
    </location>
</feature>
<evidence type="ECO:0000256" key="6">
    <source>
        <dbReference type="ARBA" id="ARBA00022801"/>
    </source>
</evidence>
<dbReference type="PANTHER" id="PTHR11731:SF200">
    <property type="entry name" value="DIPEPTIDYL PEPTIDASE 10, ISOFORM B"/>
    <property type="match status" value="1"/>
</dbReference>
<dbReference type="InterPro" id="IPR050278">
    <property type="entry name" value="Serine_Prot_S9B/DPPIV"/>
</dbReference>
<evidence type="ECO:0000256" key="4">
    <source>
        <dbReference type="ARBA" id="ARBA00022670"/>
    </source>
</evidence>
<keyword evidence="7" id="KW-0720">Serine protease</keyword>
<evidence type="ECO:0000256" key="10">
    <source>
        <dbReference type="ARBA" id="ARBA00023136"/>
    </source>
</evidence>
<evidence type="ECO:0000256" key="9">
    <source>
        <dbReference type="ARBA" id="ARBA00022989"/>
    </source>
</evidence>
<evidence type="ECO:0000259" key="14">
    <source>
        <dbReference type="Pfam" id="PF00930"/>
    </source>
</evidence>
<evidence type="ECO:0000313" key="16">
    <source>
        <dbReference type="Proteomes" id="UP000650833"/>
    </source>
</evidence>
<comment type="similarity">
    <text evidence="2">Belongs to the peptidase S9B family.</text>
</comment>
<gene>
    <name evidence="15" type="ORF">INT46_001719</name>
</gene>
<name>A0A8H7QEU0_9FUNG</name>
<dbReference type="GO" id="GO:0006508">
    <property type="term" value="P:proteolysis"/>
    <property type="evidence" value="ECO:0007669"/>
    <property type="project" value="UniProtKB-KW"/>
</dbReference>
<evidence type="ECO:0000256" key="3">
    <source>
        <dbReference type="ARBA" id="ARBA00022438"/>
    </source>
</evidence>
<evidence type="ECO:0000256" key="1">
    <source>
        <dbReference type="ARBA" id="ARBA00004576"/>
    </source>
</evidence>
<keyword evidence="9 12" id="KW-1133">Transmembrane helix</keyword>
<keyword evidence="4" id="KW-0645">Protease</keyword>
<evidence type="ECO:0000256" key="7">
    <source>
        <dbReference type="ARBA" id="ARBA00022825"/>
    </source>
</evidence>
<dbReference type="InterPro" id="IPR002469">
    <property type="entry name" value="Peptidase_S9B_N"/>
</dbReference>
<dbReference type="PANTHER" id="PTHR11731">
    <property type="entry name" value="PROTEASE FAMILY S9B,C DIPEPTIDYL-PEPTIDASE IV-RELATED"/>
    <property type="match status" value="1"/>
</dbReference>
<dbReference type="PROSITE" id="PS00708">
    <property type="entry name" value="PRO_ENDOPEP_SER"/>
    <property type="match status" value="1"/>
</dbReference>
<dbReference type="OrthoDB" id="16520at2759"/>
<feature type="transmembrane region" description="Helical" evidence="12">
    <location>
        <begin position="62"/>
        <end position="81"/>
    </location>
</feature>
<feature type="domain" description="Peptidase S9 prolyl oligopeptidase catalytic" evidence="13">
    <location>
        <begin position="658"/>
        <end position="859"/>
    </location>
</feature>
<evidence type="ECO:0000256" key="11">
    <source>
        <dbReference type="ARBA" id="ARBA00023180"/>
    </source>
</evidence>
<comment type="subcellular location">
    <subcellularLocation>
        <location evidence="1">Vacuole membrane</location>
        <topology evidence="1">Single-pass type II membrane protein</topology>
    </subcellularLocation>
</comment>
<sequence>MTSRREYFVDFDEETANGASQRLLLDEQQRRLETSSDSEEDDLYLFEEKGLINNEYSYQKKGFNWICVGFVSILALAWILWTLSIAQLFSGLTAQGLDHKDSDTSVKTPNRFQFEDIFNSSFTPKRTNLVWVENDPRDGIYTYRDPVSNDILLESIQDRESQVFVKAKDLKFKKTELDVESFELSHDAQYLLLKTNVSSVWRHSSLFNAYIYRVSNKRITQLTASSKISYAAWSPTGHQLAYVMDNDIYITDLQKHRRVTFDGSQTVFNGIPDWVYEEEVLESNFALWWAPDSSHLAFLKLDETNVPEYHLQLYTGIRNGSYPKENKIRYPKAGAPNPLVSLHVYSLSSDRVITASTTSAAKASYANIMQSSKAEDFSEDNRLIVDVAWATDSHTQLLFKQTNRIQDHQYTSLIDIDSFHLENSTVKLVREYKPTDGGWIDVAQSMVYLPPNNNSTRTDLRYLDILDNEDGFAHLAIVTVNKKGSSVSWLTSGEWEVITETVEVDAKRQLIHYISTERSPYERHLYKISLDNEKPASTKTCITCPTDPEDHAYYSASFSPKSGYYILNYEGPGIPNTIVKKVDDSLFRSVLQDNIELRVLLQDYELPKTHMKSVSSGGIEMTAMEVVPADFDAHKKYPVLFHVYGGPGSQLVSYRFDLSWQTFVASQLGFIVVTVDGRGTGFKGRKYRVGVRGRLGELETIDQVNAGRHWAKLDYVDEYRMAIWGWSYGGYMTTKVIEANDSVFSTGMAVAPVTDWRFYDSVYTERYMKTPELNSVGYENSAVNNMTGFRNAKYLLAHGTGDDNVHFQHTAVLVDKLTLEDIHNYRVQIYPDSNHAIRHHNANKNVYYLLTEYLIESFGGHEYKHIYNEMHGKFSGPLPKED</sequence>
<dbReference type="GO" id="GO:0004252">
    <property type="term" value="F:serine-type endopeptidase activity"/>
    <property type="evidence" value="ECO:0007669"/>
    <property type="project" value="InterPro"/>
</dbReference>
<dbReference type="GO" id="GO:0004177">
    <property type="term" value="F:aminopeptidase activity"/>
    <property type="evidence" value="ECO:0007669"/>
    <property type="project" value="UniProtKB-KW"/>
</dbReference>